<organism evidence="1 2">
    <name type="scientific">Candidatus Sedimenticola endophacoides</name>
    <dbReference type="NCBI Taxonomy" id="2548426"/>
    <lineage>
        <taxon>Bacteria</taxon>
        <taxon>Pseudomonadati</taxon>
        <taxon>Pseudomonadota</taxon>
        <taxon>Gammaproteobacteria</taxon>
        <taxon>Chromatiales</taxon>
        <taxon>Sedimenticolaceae</taxon>
        <taxon>Sedimenticola</taxon>
    </lineage>
</organism>
<gene>
    <name evidence="1" type="ORF">C3L24_05740</name>
</gene>
<evidence type="ECO:0000313" key="2">
    <source>
        <dbReference type="Proteomes" id="UP000250928"/>
    </source>
</evidence>
<proteinExistence type="predicted"/>
<dbReference type="AlphaFoldDB" id="A0A6N4E179"/>
<sequence>MEFSVTLTGYSEKDGQVLMELEPRWWDGRELIRDARFVKQGGRGLYRDYDADLDLDEVRELYTRYQDNIHAAQRLLCFRRLRLSLPCQKLRSALYGRRRCSHFRVNVKQCETGL</sequence>
<dbReference type="EMBL" id="PQCO01000176">
    <property type="protein sequence ID" value="PUE02676.1"/>
    <property type="molecule type" value="Genomic_DNA"/>
</dbReference>
<name>A0A6N4E179_9GAMM</name>
<evidence type="ECO:0000313" key="1">
    <source>
        <dbReference type="EMBL" id="PUE02676.1"/>
    </source>
</evidence>
<dbReference type="Proteomes" id="UP000250928">
    <property type="component" value="Unassembled WGS sequence"/>
</dbReference>
<protein>
    <submittedName>
        <fullName evidence="1">Uncharacterized protein</fullName>
    </submittedName>
</protein>
<comment type="caution">
    <text evidence="1">The sequence shown here is derived from an EMBL/GenBank/DDBJ whole genome shotgun (WGS) entry which is preliminary data.</text>
</comment>
<reference evidence="1 2" key="1">
    <citation type="submission" date="2018-01" db="EMBL/GenBank/DDBJ databases">
        <title>Novel co-symbiosis in the lucinid bivalve Phacoides pectinatus.</title>
        <authorList>
            <person name="Lim S.J."/>
            <person name="Davis B.G."/>
            <person name="Gill D.E."/>
            <person name="Engel A.S."/>
            <person name="Anderson L.C."/>
            <person name="Campbell B.J."/>
        </authorList>
    </citation>
    <scope>NUCLEOTIDE SEQUENCE [LARGE SCALE GENOMIC DNA]</scope>
    <source>
        <strain evidence="1">N3_P5</strain>
    </source>
</reference>
<accession>A0A6N4E179</accession>